<dbReference type="EMBL" id="CP033898">
    <property type="protein sequence ID" value="AZA09329.1"/>
    <property type="molecule type" value="Genomic_DNA"/>
</dbReference>
<feature type="compositionally biased region" description="Basic residues" evidence="1">
    <location>
        <begin position="1"/>
        <end position="11"/>
    </location>
</feature>
<dbReference type="KEGG" id="cpso:CPPEL_06055"/>
<gene>
    <name evidence="2" type="ORF">CPPEL_06055</name>
</gene>
<protein>
    <submittedName>
        <fullName evidence="2">Uncharacterized protein</fullName>
    </submittedName>
</protein>
<name>A0A3G6IUA6_9CORY</name>
<dbReference type="AlphaFoldDB" id="A0A3G6IUA6"/>
<evidence type="ECO:0000256" key="1">
    <source>
        <dbReference type="SAM" id="MobiDB-lite"/>
    </source>
</evidence>
<organism evidence="2 3">
    <name type="scientific">Corynebacterium pseudopelargi</name>
    <dbReference type="NCBI Taxonomy" id="2080757"/>
    <lineage>
        <taxon>Bacteria</taxon>
        <taxon>Bacillati</taxon>
        <taxon>Actinomycetota</taxon>
        <taxon>Actinomycetes</taxon>
        <taxon>Mycobacteriales</taxon>
        <taxon>Corynebacteriaceae</taxon>
        <taxon>Corynebacterium</taxon>
    </lineage>
</organism>
<accession>A0A3G6IUA6</accession>
<reference evidence="2 3" key="1">
    <citation type="submission" date="2018-11" db="EMBL/GenBank/DDBJ databases">
        <authorList>
            <person name="Kleinhagauer T."/>
            <person name="Glaeser S.P."/>
            <person name="Spergser J."/>
            <person name="Ruckert C."/>
            <person name="Kaempfer P."/>
            <person name="Busse H.-J."/>
        </authorList>
    </citation>
    <scope>NUCLEOTIDE SEQUENCE [LARGE SCALE GENOMIC DNA]</scope>
    <source>
        <strain evidence="2 3">812CH</strain>
    </source>
</reference>
<dbReference type="Proteomes" id="UP000271426">
    <property type="component" value="Chromosome"/>
</dbReference>
<feature type="region of interest" description="Disordered" evidence="1">
    <location>
        <begin position="1"/>
        <end position="20"/>
    </location>
</feature>
<keyword evidence="3" id="KW-1185">Reference proteome</keyword>
<evidence type="ECO:0000313" key="2">
    <source>
        <dbReference type="EMBL" id="AZA09329.1"/>
    </source>
</evidence>
<evidence type="ECO:0000313" key="3">
    <source>
        <dbReference type="Proteomes" id="UP000271426"/>
    </source>
</evidence>
<sequence>MFSFRHRHRNNLPKNTQAPDTVKNVNQTRLTPELVAGLLAEGNSQSGIARTFGVSRQHIHYLAKRAGLTAEAGEITQHLPWDVDQVKHGNNVILQSLRAHARYRLQGLAGVQGSTRKRLAAFYRKITVFQQVVDFDPRQPPIPRVSSTGGFMFTPRTNSDGDYLIRIRNGLHWTEKGKTLWLQPTTEEVEALTAVLSEENNPKV</sequence>
<proteinExistence type="predicted"/>